<reference evidence="1" key="1">
    <citation type="submission" date="2021-06" db="EMBL/GenBank/DDBJ databases">
        <authorList>
            <person name="Kallberg Y."/>
            <person name="Tangrot J."/>
            <person name="Rosling A."/>
        </authorList>
    </citation>
    <scope>NUCLEOTIDE SEQUENCE</scope>
    <source>
        <strain evidence="1">87-6 pot B 2015</strain>
    </source>
</reference>
<gene>
    <name evidence="1" type="ORF">FMOSSE_LOCUS4071</name>
</gene>
<evidence type="ECO:0000313" key="1">
    <source>
        <dbReference type="EMBL" id="CAG8501694.1"/>
    </source>
</evidence>
<sequence length="50" mass="5874">MALTRHVRSVIEQKMSEMLRLKQQRELQNFSAQKNLIESQLMTTDLSLPT</sequence>
<organism evidence="1 2">
    <name type="scientific">Funneliformis mosseae</name>
    <name type="common">Endomycorrhizal fungus</name>
    <name type="synonym">Glomus mosseae</name>
    <dbReference type="NCBI Taxonomy" id="27381"/>
    <lineage>
        <taxon>Eukaryota</taxon>
        <taxon>Fungi</taxon>
        <taxon>Fungi incertae sedis</taxon>
        <taxon>Mucoromycota</taxon>
        <taxon>Glomeromycotina</taxon>
        <taxon>Glomeromycetes</taxon>
        <taxon>Glomerales</taxon>
        <taxon>Glomeraceae</taxon>
        <taxon>Funneliformis</taxon>
    </lineage>
</organism>
<protein>
    <submittedName>
        <fullName evidence="1">15555_t:CDS:1</fullName>
    </submittedName>
</protein>
<feature type="non-terminal residue" evidence="1">
    <location>
        <position position="1"/>
    </location>
</feature>
<comment type="caution">
    <text evidence="1">The sequence shown here is derived from an EMBL/GenBank/DDBJ whole genome shotgun (WGS) entry which is preliminary data.</text>
</comment>
<dbReference type="AlphaFoldDB" id="A0A9N8ZNB6"/>
<keyword evidence="2" id="KW-1185">Reference proteome</keyword>
<dbReference type="Proteomes" id="UP000789375">
    <property type="component" value="Unassembled WGS sequence"/>
</dbReference>
<evidence type="ECO:0000313" key="2">
    <source>
        <dbReference type="Proteomes" id="UP000789375"/>
    </source>
</evidence>
<accession>A0A9N8ZNB6</accession>
<dbReference type="EMBL" id="CAJVPP010000659">
    <property type="protein sequence ID" value="CAG8501694.1"/>
    <property type="molecule type" value="Genomic_DNA"/>
</dbReference>
<proteinExistence type="predicted"/>
<name>A0A9N8ZNB6_FUNMO</name>